<accession>A0ABR8NTH7</accession>
<protein>
    <submittedName>
        <fullName evidence="1">Uncharacterized protein</fullName>
    </submittedName>
</protein>
<name>A0ABR8NTH7_9MICO</name>
<sequence length="362" mass="39294">MTTDGGGLQAGPRWRRLCLEYVLACARDGSEGGQDAVSAVFWAEHRLDPHPGSIIRFGDGADHAAPDPVVLPHEAASALARVRLVEPTWTLLRDSLGASVDAAKYWQEPDGRDVLAATAELRPVLARASAVIRSAPDADWWGSVAPLGDQWAAPWGPAGHTGSTGSTAEELERWLAATLADEESAARERPRDPRAMWSGEWWSTPPPALIRTTRSLGSDGPAALWWVEDSLGRDEAAATPVDAHPARVVEIDGPEDWADLCRRHPLDVTASRRHDWYRVTGREGRWVIPDWTAVAAEADGVHLTVRGYLSAATRLIDVDGDAASVLAGWNPDETYWFRGIAARPADAQRWRRGADGEWGPAS</sequence>
<reference evidence="1 2" key="1">
    <citation type="submission" date="2020-09" db="EMBL/GenBank/DDBJ databases">
        <title>Isolation and identification of active actinomycetes.</title>
        <authorList>
            <person name="Li X."/>
        </authorList>
    </citation>
    <scope>NUCLEOTIDE SEQUENCE [LARGE SCALE GENOMIC DNA]</scope>
    <source>
        <strain evidence="1 2">NEAU-LLC</strain>
    </source>
</reference>
<evidence type="ECO:0000313" key="1">
    <source>
        <dbReference type="EMBL" id="MBD3943921.1"/>
    </source>
</evidence>
<gene>
    <name evidence="1" type="ORF">IF188_19700</name>
</gene>
<keyword evidence="2" id="KW-1185">Reference proteome</keyword>
<proteinExistence type="predicted"/>
<organism evidence="1 2">
    <name type="scientific">Microbacterium helvum</name>
    <dbReference type="NCBI Taxonomy" id="2773713"/>
    <lineage>
        <taxon>Bacteria</taxon>
        <taxon>Bacillati</taxon>
        <taxon>Actinomycetota</taxon>
        <taxon>Actinomycetes</taxon>
        <taxon>Micrococcales</taxon>
        <taxon>Microbacteriaceae</taxon>
        <taxon>Microbacterium</taxon>
    </lineage>
</organism>
<dbReference type="RefSeq" id="WP_191173517.1">
    <property type="nucleotide sequence ID" value="NZ_JACXZS010000019.1"/>
</dbReference>
<dbReference type="EMBL" id="JACXZS010000019">
    <property type="protein sequence ID" value="MBD3943921.1"/>
    <property type="molecule type" value="Genomic_DNA"/>
</dbReference>
<comment type="caution">
    <text evidence="1">The sequence shown here is derived from an EMBL/GenBank/DDBJ whole genome shotgun (WGS) entry which is preliminary data.</text>
</comment>
<dbReference type="Proteomes" id="UP000598426">
    <property type="component" value="Unassembled WGS sequence"/>
</dbReference>
<evidence type="ECO:0000313" key="2">
    <source>
        <dbReference type="Proteomes" id="UP000598426"/>
    </source>
</evidence>